<feature type="coiled-coil region" evidence="12">
    <location>
        <begin position="439"/>
        <end position="469"/>
    </location>
</feature>
<keyword evidence="8 14" id="KW-1133">Transmembrane helix</keyword>
<dbReference type="GO" id="GO:0008076">
    <property type="term" value="C:voltage-gated potassium channel complex"/>
    <property type="evidence" value="ECO:0007669"/>
    <property type="project" value="InterPro"/>
</dbReference>
<dbReference type="OrthoDB" id="415460at2759"/>
<gene>
    <name evidence="16" type="ORF">SARC_01337</name>
</gene>
<keyword evidence="9" id="KW-0406">Ion transport</keyword>
<feature type="compositionally biased region" description="Basic and acidic residues" evidence="13">
    <location>
        <begin position="535"/>
        <end position="554"/>
    </location>
</feature>
<protein>
    <recommendedName>
        <fullName evidence="15">Ion transport domain-containing protein</fullName>
    </recommendedName>
</protein>
<keyword evidence="17" id="KW-1185">Reference proteome</keyword>
<feature type="transmembrane region" description="Helical" evidence="14">
    <location>
        <begin position="182"/>
        <end position="200"/>
    </location>
</feature>
<accession>A0A0L0GBW8</accession>
<comment type="subcellular location">
    <subcellularLocation>
        <location evidence="1">Membrane</location>
        <topology evidence="1">Multi-pass membrane protein</topology>
    </subcellularLocation>
</comment>
<evidence type="ECO:0000256" key="8">
    <source>
        <dbReference type="ARBA" id="ARBA00022989"/>
    </source>
</evidence>
<feature type="compositionally biased region" description="Basic and acidic residues" evidence="13">
    <location>
        <begin position="634"/>
        <end position="644"/>
    </location>
</feature>
<dbReference type="GO" id="GO:0001508">
    <property type="term" value="P:action potential"/>
    <property type="evidence" value="ECO:0007669"/>
    <property type="project" value="TreeGrafter"/>
</dbReference>
<keyword evidence="10 14" id="KW-0472">Membrane</keyword>
<keyword evidence="5" id="KW-0631">Potassium channel</keyword>
<reference evidence="16 17" key="1">
    <citation type="submission" date="2011-02" db="EMBL/GenBank/DDBJ databases">
        <title>The Genome Sequence of Sphaeroforma arctica JP610.</title>
        <authorList>
            <consortium name="The Broad Institute Genome Sequencing Platform"/>
            <person name="Russ C."/>
            <person name="Cuomo C."/>
            <person name="Young S.K."/>
            <person name="Zeng Q."/>
            <person name="Gargeya S."/>
            <person name="Alvarado L."/>
            <person name="Berlin A."/>
            <person name="Chapman S.B."/>
            <person name="Chen Z."/>
            <person name="Freedman E."/>
            <person name="Gellesch M."/>
            <person name="Goldberg J."/>
            <person name="Griggs A."/>
            <person name="Gujja S."/>
            <person name="Heilman E."/>
            <person name="Heiman D."/>
            <person name="Howarth C."/>
            <person name="Mehta T."/>
            <person name="Neiman D."/>
            <person name="Pearson M."/>
            <person name="Roberts A."/>
            <person name="Saif S."/>
            <person name="Shea T."/>
            <person name="Shenoy N."/>
            <person name="Sisk P."/>
            <person name="Stolte C."/>
            <person name="Sykes S."/>
            <person name="White J."/>
            <person name="Yandava C."/>
            <person name="Burger G."/>
            <person name="Gray M.W."/>
            <person name="Holland P.W.H."/>
            <person name="King N."/>
            <person name="Lang F.B.F."/>
            <person name="Roger A.J."/>
            <person name="Ruiz-Trillo I."/>
            <person name="Haas B."/>
            <person name="Nusbaum C."/>
            <person name="Birren B."/>
        </authorList>
    </citation>
    <scope>NUCLEOTIDE SEQUENCE [LARGE SCALE GENOMIC DNA]</scope>
    <source>
        <strain evidence="16 17">JP610</strain>
    </source>
</reference>
<feature type="compositionally biased region" description="Polar residues" evidence="13">
    <location>
        <begin position="730"/>
        <end position="741"/>
    </location>
</feature>
<feature type="transmembrane region" description="Helical" evidence="14">
    <location>
        <begin position="333"/>
        <end position="353"/>
    </location>
</feature>
<dbReference type="STRING" id="667725.A0A0L0GBW8"/>
<dbReference type="AlphaFoldDB" id="A0A0L0GBW8"/>
<evidence type="ECO:0000256" key="2">
    <source>
        <dbReference type="ARBA" id="ARBA00022448"/>
    </source>
</evidence>
<evidence type="ECO:0000256" key="10">
    <source>
        <dbReference type="ARBA" id="ARBA00023136"/>
    </source>
</evidence>
<name>A0A0L0GBW8_9EUKA</name>
<feature type="region of interest" description="Disordered" evidence="13">
    <location>
        <begin position="730"/>
        <end position="768"/>
    </location>
</feature>
<evidence type="ECO:0000256" key="11">
    <source>
        <dbReference type="ARBA" id="ARBA00023303"/>
    </source>
</evidence>
<evidence type="ECO:0000313" key="17">
    <source>
        <dbReference type="Proteomes" id="UP000054560"/>
    </source>
</evidence>
<evidence type="ECO:0000256" key="1">
    <source>
        <dbReference type="ARBA" id="ARBA00004141"/>
    </source>
</evidence>
<evidence type="ECO:0000256" key="14">
    <source>
        <dbReference type="SAM" id="Phobius"/>
    </source>
</evidence>
<feature type="transmembrane region" description="Helical" evidence="14">
    <location>
        <begin position="365"/>
        <end position="389"/>
    </location>
</feature>
<feature type="transmembrane region" description="Helical" evidence="14">
    <location>
        <begin position="149"/>
        <end position="167"/>
    </location>
</feature>
<evidence type="ECO:0000259" key="15">
    <source>
        <dbReference type="Pfam" id="PF00520"/>
    </source>
</evidence>
<keyword evidence="7" id="KW-0630">Potassium</keyword>
<feature type="region of interest" description="Disordered" evidence="13">
    <location>
        <begin position="504"/>
        <end position="558"/>
    </location>
</feature>
<dbReference type="GeneID" id="25901841"/>
<feature type="region of interest" description="Disordered" evidence="13">
    <location>
        <begin position="591"/>
        <end position="645"/>
    </location>
</feature>
<dbReference type="RefSeq" id="XP_014160409.1">
    <property type="nucleotide sequence ID" value="XM_014304934.1"/>
</dbReference>
<dbReference type="GO" id="GO:0005249">
    <property type="term" value="F:voltage-gated potassium channel activity"/>
    <property type="evidence" value="ECO:0007669"/>
    <property type="project" value="InterPro"/>
</dbReference>
<feature type="transmembrane region" description="Helical" evidence="14">
    <location>
        <begin position="288"/>
        <end position="307"/>
    </location>
</feature>
<evidence type="ECO:0000256" key="4">
    <source>
        <dbReference type="ARBA" id="ARBA00022692"/>
    </source>
</evidence>
<proteinExistence type="predicted"/>
<keyword evidence="2" id="KW-0813">Transport</keyword>
<evidence type="ECO:0000256" key="3">
    <source>
        <dbReference type="ARBA" id="ARBA00022538"/>
    </source>
</evidence>
<keyword evidence="6" id="KW-0851">Voltage-gated channel</keyword>
<evidence type="ECO:0000256" key="7">
    <source>
        <dbReference type="ARBA" id="ARBA00022958"/>
    </source>
</evidence>
<sequence length="768" mass="85231">MVRSKSQELRLTSASAENIFFGLPERRKSQDTRASIQFRRCSQHDRKPSMDKRMAQERQDVEFALTGVMPVAYTTGQLTENEYGEADEKLGDGQLKGVGDDPNVVRIEGDKADYDDEAVLYEDLSRAQQIRYNIYIFLSDGSSSQMAQFWALWILTCTLVSVLNIILESVESIRIWGQENGNFFFVIETFVVIFFIIDYFGRLFTCPRLKPFLWDFLNFIDFMAIVPWFIEVVLIMIGETGANNVKGLAALRVVRLIRIVRLVKLGKSSLLFRLFLNAMTKGRDGVMFLIFIMGILTVFYSTLIFYAETAGCDLDENGMWVYVRGDAVGEETYFQNIPVSFWWCIVTLTTVGYGDSFPVTNLGRMVAAITMVSAIVVLAFPVTILGHAFGEAAAEYNIEKRMLMNKKVKSGTTDTDGDDEEAAMPEVGLTNEEAKIRHYMDLQLEAEAIRRDIDELEEALREIQIAQKLTIMQVSKDLASRRDLRTLRGTKTVAYGQTSGITIKPTDSGLSNTSSKGEESRGGNLLKRIVSRKKSGPDARLVHIDSDPEAKQTKDGLCVDEPFAGDNVYVDVYEGSIDGMRERLKRGIPKTATNQKEPHLNVPSPGQQSGQRGRDEHTKNNNKHSNECSNYKRQGGERTDDGKVHGIGCNCGSLKRCATRMYKPGGMGEVTEAIAPLNARENSSASSDAHLDMNATPALMPGKSVSSGKGKEKNTVGNINRHSSLAITSVDSMVPLTSSRQDVMGSGSRRSLDSSSNASDGLESETHV</sequence>
<dbReference type="InterPro" id="IPR028325">
    <property type="entry name" value="VG_K_chnl"/>
</dbReference>
<dbReference type="Gene3D" id="1.20.120.350">
    <property type="entry name" value="Voltage-gated potassium channels. Chain C"/>
    <property type="match status" value="1"/>
</dbReference>
<evidence type="ECO:0000313" key="16">
    <source>
        <dbReference type="EMBL" id="KNC86507.1"/>
    </source>
</evidence>
<organism evidence="16 17">
    <name type="scientific">Sphaeroforma arctica JP610</name>
    <dbReference type="NCBI Taxonomy" id="667725"/>
    <lineage>
        <taxon>Eukaryota</taxon>
        <taxon>Ichthyosporea</taxon>
        <taxon>Ichthyophonida</taxon>
        <taxon>Sphaeroforma</taxon>
    </lineage>
</organism>
<keyword evidence="3" id="KW-0633">Potassium transport</keyword>
<dbReference type="eggNOG" id="KOG3713">
    <property type="taxonomic scope" value="Eukaryota"/>
</dbReference>
<evidence type="ECO:0000256" key="9">
    <source>
        <dbReference type="ARBA" id="ARBA00023065"/>
    </source>
</evidence>
<evidence type="ECO:0000256" key="13">
    <source>
        <dbReference type="SAM" id="MobiDB-lite"/>
    </source>
</evidence>
<feature type="domain" description="Ion transport" evidence="15">
    <location>
        <begin position="148"/>
        <end position="394"/>
    </location>
</feature>
<keyword evidence="12" id="KW-0175">Coiled coil</keyword>
<dbReference type="PANTHER" id="PTHR11537:SF254">
    <property type="entry name" value="POTASSIUM VOLTAGE-GATED CHANNEL PROTEIN SHAB"/>
    <property type="match status" value="1"/>
</dbReference>
<dbReference type="PRINTS" id="PR00169">
    <property type="entry name" value="KCHANNEL"/>
</dbReference>
<dbReference type="InterPro" id="IPR027359">
    <property type="entry name" value="Volt_channel_dom_sf"/>
</dbReference>
<dbReference type="Proteomes" id="UP000054560">
    <property type="component" value="Unassembled WGS sequence"/>
</dbReference>
<evidence type="ECO:0000256" key="6">
    <source>
        <dbReference type="ARBA" id="ARBA00022882"/>
    </source>
</evidence>
<dbReference type="SUPFAM" id="SSF81324">
    <property type="entry name" value="Voltage-gated potassium channels"/>
    <property type="match status" value="1"/>
</dbReference>
<feature type="compositionally biased region" description="Low complexity" evidence="13">
    <location>
        <begin position="746"/>
        <end position="761"/>
    </location>
</feature>
<dbReference type="Pfam" id="PF00520">
    <property type="entry name" value="Ion_trans"/>
    <property type="match status" value="1"/>
</dbReference>
<keyword evidence="11" id="KW-0407">Ion channel</keyword>
<dbReference type="Gene3D" id="1.10.287.70">
    <property type="match status" value="1"/>
</dbReference>
<dbReference type="EMBL" id="KQ241648">
    <property type="protein sequence ID" value="KNC86507.1"/>
    <property type="molecule type" value="Genomic_DNA"/>
</dbReference>
<dbReference type="PANTHER" id="PTHR11537">
    <property type="entry name" value="VOLTAGE-GATED POTASSIUM CHANNEL"/>
    <property type="match status" value="1"/>
</dbReference>
<dbReference type="InterPro" id="IPR005821">
    <property type="entry name" value="Ion_trans_dom"/>
</dbReference>
<feature type="transmembrane region" description="Helical" evidence="14">
    <location>
        <begin position="212"/>
        <end position="237"/>
    </location>
</feature>
<evidence type="ECO:0000256" key="5">
    <source>
        <dbReference type="ARBA" id="ARBA00022826"/>
    </source>
</evidence>
<evidence type="ECO:0000256" key="12">
    <source>
        <dbReference type="SAM" id="Coils"/>
    </source>
</evidence>
<keyword evidence="4 14" id="KW-0812">Transmembrane</keyword>